<dbReference type="InterPro" id="IPR001917">
    <property type="entry name" value="Aminotrans_II_pyridoxalP_BS"/>
</dbReference>
<evidence type="ECO:0000313" key="10">
    <source>
        <dbReference type="EMBL" id="BCL62712.1"/>
    </source>
</evidence>
<dbReference type="GO" id="GO:0000105">
    <property type="term" value="P:L-histidine biosynthetic process"/>
    <property type="evidence" value="ECO:0007669"/>
    <property type="project" value="UniProtKB-UniRule"/>
</dbReference>
<dbReference type="EMBL" id="AP024086">
    <property type="protein sequence ID" value="BCL62712.1"/>
    <property type="molecule type" value="Genomic_DNA"/>
</dbReference>
<keyword evidence="8" id="KW-0028">Amino-acid biosynthesis</keyword>
<dbReference type="Proteomes" id="UP000826725">
    <property type="component" value="Chromosome"/>
</dbReference>
<dbReference type="EC" id="2.6.1.9" evidence="8"/>
<evidence type="ECO:0000256" key="2">
    <source>
        <dbReference type="ARBA" id="ARBA00005011"/>
    </source>
</evidence>
<organism evidence="10 11">
    <name type="scientific">Desulfomarina profundi</name>
    <dbReference type="NCBI Taxonomy" id="2772557"/>
    <lineage>
        <taxon>Bacteria</taxon>
        <taxon>Pseudomonadati</taxon>
        <taxon>Thermodesulfobacteriota</taxon>
        <taxon>Desulfobulbia</taxon>
        <taxon>Desulfobulbales</taxon>
        <taxon>Desulfobulbaceae</taxon>
        <taxon>Desulfomarina</taxon>
    </lineage>
</organism>
<keyword evidence="4 8" id="KW-0032">Aminotransferase</keyword>
<dbReference type="Pfam" id="PF00155">
    <property type="entry name" value="Aminotran_1_2"/>
    <property type="match status" value="1"/>
</dbReference>
<comment type="catalytic activity">
    <reaction evidence="7 8">
        <text>L-histidinol phosphate + 2-oxoglutarate = 3-(imidazol-4-yl)-2-oxopropyl phosphate + L-glutamate</text>
        <dbReference type="Rhea" id="RHEA:23744"/>
        <dbReference type="ChEBI" id="CHEBI:16810"/>
        <dbReference type="ChEBI" id="CHEBI:29985"/>
        <dbReference type="ChEBI" id="CHEBI:57766"/>
        <dbReference type="ChEBI" id="CHEBI:57980"/>
        <dbReference type="EC" id="2.6.1.9"/>
    </reaction>
</comment>
<dbReference type="PANTHER" id="PTHR43643:SF3">
    <property type="entry name" value="HISTIDINOL-PHOSPHATE AMINOTRANSFERASE"/>
    <property type="match status" value="1"/>
</dbReference>
<proteinExistence type="inferred from homology"/>
<dbReference type="GO" id="GO:0030170">
    <property type="term" value="F:pyridoxal phosphate binding"/>
    <property type="evidence" value="ECO:0007669"/>
    <property type="project" value="InterPro"/>
</dbReference>
<feature type="modified residue" description="N6-(pyridoxal phosphate)lysine" evidence="8">
    <location>
        <position position="236"/>
    </location>
</feature>
<comment type="similarity">
    <text evidence="3 8">Belongs to the class-II pyridoxal-phosphate-dependent aminotransferase family. Histidinol-phosphate aminotransferase subfamily.</text>
</comment>
<comment type="cofactor">
    <cofactor evidence="1 8">
        <name>pyridoxal 5'-phosphate</name>
        <dbReference type="ChEBI" id="CHEBI:597326"/>
    </cofactor>
</comment>
<dbReference type="InterPro" id="IPR004839">
    <property type="entry name" value="Aminotransferase_I/II_large"/>
</dbReference>
<evidence type="ECO:0000256" key="6">
    <source>
        <dbReference type="ARBA" id="ARBA00022898"/>
    </source>
</evidence>
<evidence type="ECO:0000259" key="9">
    <source>
        <dbReference type="Pfam" id="PF00155"/>
    </source>
</evidence>
<dbReference type="PROSITE" id="PS00599">
    <property type="entry name" value="AA_TRANSFER_CLASS_2"/>
    <property type="match status" value="1"/>
</dbReference>
<dbReference type="HAMAP" id="MF_01023">
    <property type="entry name" value="HisC_aminotrans_2"/>
    <property type="match status" value="1"/>
</dbReference>
<comment type="subunit">
    <text evidence="8">Homodimer.</text>
</comment>
<dbReference type="PANTHER" id="PTHR43643">
    <property type="entry name" value="HISTIDINOL-PHOSPHATE AMINOTRANSFERASE 2"/>
    <property type="match status" value="1"/>
</dbReference>
<keyword evidence="5 8" id="KW-0808">Transferase</keyword>
<keyword evidence="8" id="KW-0368">Histidine biosynthesis</keyword>
<protein>
    <recommendedName>
        <fullName evidence="8">Histidinol-phosphate aminotransferase</fullName>
        <ecNumber evidence="8">2.6.1.9</ecNumber>
    </recommendedName>
    <alternativeName>
        <fullName evidence="8">Imidazole acetol-phosphate transaminase</fullName>
    </alternativeName>
</protein>
<dbReference type="InterPro" id="IPR050106">
    <property type="entry name" value="HistidinolP_aminotransfase"/>
</dbReference>
<evidence type="ECO:0000256" key="1">
    <source>
        <dbReference type="ARBA" id="ARBA00001933"/>
    </source>
</evidence>
<dbReference type="KEGG" id="dbk:DGMP_34050"/>
<evidence type="ECO:0000256" key="4">
    <source>
        <dbReference type="ARBA" id="ARBA00022576"/>
    </source>
</evidence>
<dbReference type="NCBIfam" id="TIGR01141">
    <property type="entry name" value="hisC"/>
    <property type="match status" value="1"/>
</dbReference>
<dbReference type="UniPathway" id="UPA00031">
    <property type="reaction ID" value="UER00012"/>
</dbReference>
<name>A0A8D5FJD0_9BACT</name>
<evidence type="ECO:0000256" key="8">
    <source>
        <dbReference type="HAMAP-Rule" id="MF_01023"/>
    </source>
</evidence>
<evidence type="ECO:0000256" key="5">
    <source>
        <dbReference type="ARBA" id="ARBA00022679"/>
    </source>
</evidence>
<keyword evidence="6 8" id="KW-0663">Pyridoxal phosphate</keyword>
<dbReference type="InterPro" id="IPR005861">
    <property type="entry name" value="HisP_aminotrans"/>
</dbReference>
<gene>
    <name evidence="8 10" type="primary">hisC</name>
    <name evidence="10" type="ORF">DGMP_34050</name>
</gene>
<keyword evidence="11" id="KW-1185">Reference proteome</keyword>
<dbReference type="AlphaFoldDB" id="A0A8D5FJD0"/>
<accession>A0A8D5FJD0</accession>
<sequence>MENYQWWHKLKLLIPENINQIKPYPPGKPQDELEREYGIKDSIKLASNENPWGPSPKVIRALRSELLNLNRYPDGSSYYLTQALAEKVGVDPEEIVLGNGSNEVIEFLVKAFVKEGDEVITSHPSFLMYQKFVQIRDGVNFVVPLKDLRHDLGVILEMISEKTRLIFIDNPNNPTGTVIKPVELYEFLSNVPESVIVVLDEAYVDFMEMKSRIDVYSLVRNSENRCPVVLLRTFSKAYGLSGLRVGYGIMDRKVATCLHKVRQPFNINRMAQAGALAALEDEEYYRQTLDNTRSGLNFLMENVNRLGCRGLESQTNFLMVDVMGDGDRLYEAMLFKGVIIRSMSSYGFSNYIRVTVGTEEENNRFIEALSFCLDELGYV</sequence>
<reference evidence="10" key="1">
    <citation type="submission" date="2020-09" db="EMBL/GenBank/DDBJ databases">
        <title>Desulfogranum mesoprofundum gen. nov., sp. nov., a novel mesophilic, sulfate-reducing chemolithoautotroph isolated from a deep-sea hydrothermal vent chimney in the Suiyo Seamount.</title>
        <authorList>
            <person name="Hashimoto Y."/>
            <person name="Nakagawa S."/>
        </authorList>
    </citation>
    <scope>NUCLEOTIDE SEQUENCE</scope>
    <source>
        <strain evidence="10">KT2</strain>
    </source>
</reference>
<feature type="domain" description="Aminotransferase class I/classII large" evidence="9">
    <location>
        <begin position="41"/>
        <end position="369"/>
    </location>
</feature>
<dbReference type="CDD" id="cd00609">
    <property type="entry name" value="AAT_like"/>
    <property type="match status" value="1"/>
</dbReference>
<evidence type="ECO:0000256" key="7">
    <source>
        <dbReference type="ARBA" id="ARBA00047481"/>
    </source>
</evidence>
<evidence type="ECO:0000313" key="11">
    <source>
        <dbReference type="Proteomes" id="UP000826725"/>
    </source>
</evidence>
<evidence type="ECO:0000256" key="3">
    <source>
        <dbReference type="ARBA" id="ARBA00007970"/>
    </source>
</evidence>
<comment type="pathway">
    <text evidence="2 8">Amino-acid biosynthesis; L-histidine biosynthesis; L-histidine from 5-phospho-alpha-D-ribose 1-diphosphate: step 7/9.</text>
</comment>
<dbReference type="GO" id="GO:0004400">
    <property type="term" value="F:histidinol-phosphate transaminase activity"/>
    <property type="evidence" value="ECO:0007669"/>
    <property type="project" value="UniProtKB-UniRule"/>
</dbReference>